<gene>
    <name evidence="1" type="ORF">MM415A05268_0007</name>
</gene>
<dbReference type="AlphaFoldDB" id="A0A6M3JJF8"/>
<dbReference type="EMBL" id="MT141666">
    <property type="protein sequence ID" value="QJA68977.1"/>
    <property type="molecule type" value="Genomic_DNA"/>
</dbReference>
<sequence length="56" mass="6709">MFLKKGQTCAKTEQNHLYIERDDYTGLIDLIYMDIEKWEELRNLCNEVLNGETKKI</sequence>
<accession>A0A6M3JJF8</accession>
<protein>
    <submittedName>
        <fullName evidence="1">Uncharacterized protein</fullName>
    </submittedName>
</protein>
<proteinExistence type="predicted"/>
<name>A0A6M3JJF8_9ZZZZ</name>
<organism evidence="1">
    <name type="scientific">viral metagenome</name>
    <dbReference type="NCBI Taxonomy" id="1070528"/>
    <lineage>
        <taxon>unclassified sequences</taxon>
        <taxon>metagenomes</taxon>
        <taxon>organismal metagenomes</taxon>
    </lineage>
</organism>
<reference evidence="1" key="1">
    <citation type="submission" date="2020-03" db="EMBL/GenBank/DDBJ databases">
        <title>The deep terrestrial virosphere.</title>
        <authorList>
            <person name="Holmfeldt K."/>
            <person name="Nilsson E."/>
            <person name="Simone D."/>
            <person name="Lopez-Fernandez M."/>
            <person name="Wu X."/>
            <person name="de Brujin I."/>
            <person name="Lundin D."/>
            <person name="Andersson A."/>
            <person name="Bertilsson S."/>
            <person name="Dopson M."/>
        </authorList>
    </citation>
    <scope>NUCLEOTIDE SEQUENCE</scope>
    <source>
        <strain evidence="1">MM415A05268</strain>
    </source>
</reference>
<evidence type="ECO:0000313" key="1">
    <source>
        <dbReference type="EMBL" id="QJA68977.1"/>
    </source>
</evidence>